<proteinExistence type="predicted"/>
<keyword evidence="1" id="KW-0472">Membrane</keyword>
<feature type="chain" id="PRO_5019318032" evidence="2">
    <location>
        <begin position="29"/>
        <end position="226"/>
    </location>
</feature>
<dbReference type="Proteomes" id="UP000269265">
    <property type="component" value="Unassembled WGS sequence"/>
</dbReference>
<reference evidence="4 5" key="1">
    <citation type="submission" date="2018-12" db="EMBL/GenBank/DDBJ databases">
        <title>The whole draft genome of Aquabacterium sp. SJQ9.</title>
        <authorList>
            <person name="Sun L."/>
            <person name="Gao X."/>
            <person name="Chen W."/>
            <person name="Huang K."/>
        </authorList>
    </citation>
    <scope>NUCLEOTIDE SEQUENCE [LARGE SCALE GENOMIC DNA]</scope>
    <source>
        <strain evidence="4 5">SJQ9</strain>
    </source>
</reference>
<evidence type="ECO:0000256" key="2">
    <source>
        <dbReference type="SAM" id="SignalP"/>
    </source>
</evidence>
<keyword evidence="2" id="KW-0732">Signal</keyword>
<dbReference type="InterPro" id="IPR036737">
    <property type="entry name" value="OmpA-like_sf"/>
</dbReference>
<feature type="domain" description="OmpA-like" evidence="3">
    <location>
        <begin position="106"/>
        <end position="222"/>
    </location>
</feature>
<dbReference type="Pfam" id="PF00691">
    <property type="entry name" value="OmpA"/>
    <property type="match status" value="1"/>
</dbReference>
<dbReference type="Gene3D" id="3.30.1330.60">
    <property type="entry name" value="OmpA-like domain"/>
    <property type="match status" value="1"/>
</dbReference>
<dbReference type="EMBL" id="RSED01000011">
    <property type="protein sequence ID" value="RRS03530.1"/>
    <property type="molecule type" value="Genomic_DNA"/>
</dbReference>
<gene>
    <name evidence="4" type="ORF">EIP75_14880</name>
</gene>
<feature type="signal peptide" evidence="2">
    <location>
        <begin position="1"/>
        <end position="28"/>
    </location>
</feature>
<dbReference type="GO" id="GO:0016020">
    <property type="term" value="C:membrane"/>
    <property type="evidence" value="ECO:0007669"/>
    <property type="project" value="UniProtKB-UniRule"/>
</dbReference>
<dbReference type="OrthoDB" id="8526422at2"/>
<dbReference type="AlphaFoldDB" id="A0A426V9X7"/>
<dbReference type="PROSITE" id="PS51123">
    <property type="entry name" value="OMPA_2"/>
    <property type="match status" value="1"/>
</dbReference>
<dbReference type="PANTHER" id="PTHR30329">
    <property type="entry name" value="STATOR ELEMENT OF FLAGELLAR MOTOR COMPLEX"/>
    <property type="match status" value="1"/>
</dbReference>
<comment type="caution">
    <text evidence="4">The sequence shown here is derived from an EMBL/GenBank/DDBJ whole genome shotgun (WGS) entry which is preliminary data.</text>
</comment>
<dbReference type="RefSeq" id="WP_125244064.1">
    <property type="nucleotide sequence ID" value="NZ_RSED01000011.1"/>
</dbReference>
<dbReference type="PROSITE" id="PS51257">
    <property type="entry name" value="PROKAR_LIPOPROTEIN"/>
    <property type="match status" value="1"/>
</dbReference>
<organism evidence="4 5">
    <name type="scientific">Aquabacterium soli</name>
    <dbReference type="NCBI Taxonomy" id="2493092"/>
    <lineage>
        <taxon>Bacteria</taxon>
        <taxon>Pseudomonadati</taxon>
        <taxon>Pseudomonadota</taxon>
        <taxon>Betaproteobacteria</taxon>
        <taxon>Burkholderiales</taxon>
        <taxon>Aquabacterium</taxon>
    </lineage>
</organism>
<dbReference type="InterPro" id="IPR050330">
    <property type="entry name" value="Bact_OuterMem_StrucFunc"/>
</dbReference>
<dbReference type="InterPro" id="IPR006665">
    <property type="entry name" value="OmpA-like"/>
</dbReference>
<evidence type="ECO:0000259" key="3">
    <source>
        <dbReference type="PROSITE" id="PS51123"/>
    </source>
</evidence>
<keyword evidence="5" id="KW-1185">Reference proteome</keyword>
<dbReference type="CDD" id="cd07185">
    <property type="entry name" value="OmpA_C-like"/>
    <property type="match status" value="1"/>
</dbReference>
<evidence type="ECO:0000256" key="1">
    <source>
        <dbReference type="PROSITE-ProRule" id="PRU00473"/>
    </source>
</evidence>
<name>A0A426V9X7_9BURK</name>
<dbReference type="PANTHER" id="PTHR30329:SF21">
    <property type="entry name" value="LIPOPROTEIN YIAD-RELATED"/>
    <property type="match status" value="1"/>
</dbReference>
<sequence length="226" mass="23879">MTRVHDIAMTSASAAVILFAFSSCTLPAKQGHAIETPQAKPNASHIAQLERGRDAYFAQCVEPACPTTTPKTLAVAAADPQTQLQPSIQGNARALESVAPAEVSKPAPLRKPQVLVLEFATDSAVLTPAHRTLLTNAAKALGRAERVLIVGRTDNVGPDAPNQAIALARAGAVRDHIKRVSPAQPKDIRIDARGLCCYIASNDTPEGRARNRRVEVVFTASSEGVP</sequence>
<protein>
    <submittedName>
        <fullName evidence="4">OmpA family protein</fullName>
    </submittedName>
</protein>
<dbReference type="SUPFAM" id="SSF103088">
    <property type="entry name" value="OmpA-like"/>
    <property type="match status" value="1"/>
</dbReference>
<evidence type="ECO:0000313" key="5">
    <source>
        <dbReference type="Proteomes" id="UP000269265"/>
    </source>
</evidence>
<evidence type="ECO:0000313" key="4">
    <source>
        <dbReference type="EMBL" id="RRS03530.1"/>
    </source>
</evidence>
<accession>A0A426V9X7</accession>